<dbReference type="GO" id="GO:0034220">
    <property type="term" value="P:monoatomic ion transmembrane transport"/>
    <property type="evidence" value="ECO:0007669"/>
    <property type="project" value="UniProtKB-KW"/>
</dbReference>
<dbReference type="PANTHER" id="PTHR43833:SF9">
    <property type="entry name" value="POTASSIUM CHANNEL PROTEIN YUGO-RELATED"/>
    <property type="match status" value="1"/>
</dbReference>
<comment type="caution">
    <text evidence="4">The sequence shown here is derived from an EMBL/GenBank/DDBJ whole genome shotgun (WGS) entry which is preliminary data.</text>
</comment>
<feature type="domain" description="RCK N-terminal" evidence="3">
    <location>
        <begin position="114"/>
        <end position="238"/>
    </location>
</feature>
<dbReference type="InterPro" id="IPR050721">
    <property type="entry name" value="Trk_Ktr_HKT_K-transport"/>
</dbReference>
<name>A0A4R1QBJ6_9BACL</name>
<comment type="subcellular location">
    <subcellularLocation>
        <location evidence="1">Cell membrane</location>
        <topology evidence="1">Multi-pass membrane protein</topology>
    </subcellularLocation>
</comment>
<keyword evidence="4" id="KW-0407">Ion channel</keyword>
<keyword evidence="2" id="KW-1133">Transmembrane helix</keyword>
<dbReference type="Gene3D" id="3.40.50.720">
    <property type="entry name" value="NAD(P)-binding Rossmann-like Domain"/>
    <property type="match status" value="1"/>
</dbReference>
<dbReference type="PANTHER" id="PTHR43833">
    <property type="entry name" value="POTASSIUM CHANNEL PROTEIN 2-RELATED-RELATED"/>
    <property type="match status" value="1"/>
</dbReference>
<keyword evidence="2" id="KW-0472">Membrane</keyword>
<evidence type="ECO:0000313" key="4">
    <source>
        <dbReference type="EMBL" id="TCL47300.1"/>
    </source>
</evidence>
<dbReference type="InterPro" id="IPR013099">
    <property type="entry name" value="K_chnl_dom"/>
</dbReference>
<dbReference type="GO" id="GO:0006813">
    <property type="term" value="P:potassium ion transport"/>
    <property type="evidence" value="ECO:0007669"/>
    <property type="project" value="InterPro"/>
</dbReference>
<feature type="transmembrane region" description="Helical" evidence="2">
    <location>
        <begin position="73"/>
        <end position="92"/>
    </location>
</feature>
<dbReference type="Pfam" id="PF07885">
    <property type="entry name" value="Ion_trans_2"/>
    <property type="match status" value="1"/>
</dbReference>
<keyword evidence="4" id="KW-0406">Ion transport</keyword>
<dbReference type="Proteomes" id="UP000295658">
    <property type="component" value="Unassembled WGS sequence"/>
</dbReference>
<evidence type="ECO:0000256" key="1">
    <source>
        <dbReference type="ARBA" id="ARBA00004651"/>
    </source>
</evidence>
<keyword evidence="2" id="KW-0812">Transmembrane</keyword>
<accession>A0A4R1QBJ6</accession>
<dbReference type="OrthoDB" id="9785285at2"/>
<dbReference type="EMBL" id="SLUL01000012">
    <property type="protein sequence ID" value="TCL47300.1"/>
    <property type="molecule type" value="Genomic_DNA"/>
</dbReference>
<reference evidence="4 5" key="1">
    <citation type="submission" date="2019-03" db="EMBL/GenBank/DDBJ databases">
        <title>Genomic Encyclopedia of Type Strains, Phase IV (KMG-IV): sequencing the most valuable type-strain genomes for metagenomic binning, comparative biology and taxonomic classification.</title>
        <authorList>
            <person name="Goeker M."/>
        </authorList>
    </citation>
    <scope>NUCLEOTIDE SEQUENCE [LARGE SCALE GENOMIC DNA]</scope>
    <source>
        <strain evidence="4 5">DSM 24979</strain>
    </source>
</reference>
<feature type="transmembrane region" description="Helical" evidence="2">
    <location>
        <begin position="49"/>
        <end position="66"/>
    </location>
</feature>
<dbReference type="PROSITE" id="PS51201">
    <property type="entry name" value="RCK_N"/>
    <property type="match status" value="1"/>
</dbReference>
<feature type="transmembrane region" description="Helical" evidence="2">
    <location>
        <begin position="16"/>
        <end position="37"/>
    </location>
</feature>
<evidence type="ECO:0000313" key="5">
    <source>
        <dbReference type="Proteomes" id="UP000295658"/>
    </source>
</evidence>
<dbReference type="InterPro" id="IPR003148">
    <property type="entry name" value="RCK_N"/>
</dbReference>
<dbReference type="AlphaFoldDB" id="A0A4R1QBJ6"/>
<dbReference type="Pfam" id="PF02254">
    <property type="entry name" value="TrkA_N"/>
    <property type="match status" value="1"/>
</dbReference>
<dbReference type="Gene3D" id="1.10.287.70">
    <property type="match status" value="1"/>
</dbReference>
<dbReference type="InterPro" id="IPR036291">
    <property type="entry name" value="NAD(P)-bd_dom_sf"/>
</dbReference>
<proteinExistence type="predicted"/>
<protein>
    <submittedName>
        <fullName evidence="4">Voltage-gated potassium channel</fullName>
    </submittedName>
</protein>
<keyword evidence="4" id="KW-0813">Transport</keyword>
<keyword evidence="5" id="KW-1185">Reference proteome</keyword>
<dbReference type="SUPFAM" id="SSF81324">
    <property type="entry name" value="Voltage-gated potassium channels"/>
    <property type="match status" value="1"/>
</dbReference>
<gene>
    <name evidence="4" type="ORF">EDD69_11210</name>
</gene>
<dbReference type="SUPFAM" id="SSF51735">
    <property type="entry name" value="NAD(P)-binding Rossmann-fold domains"/>
    <property type="match status" value="1"/>
</dbReference>
<dbReference type="RefSeq" id="WP_132948998.1">
    <property type="nucleotide sequence ID" value="NZ_SLUL01000012.1"/>
</dbReference>
<dbReference type="GO" id="GO:0005886">
    <property type="term" value="C:plasma membrane"/>
    <property type="evidence" value="ECO:0007669"/>
    <property type="project" value="UniProtKB-SubCell"/>
</dbReference>
<organism evidence="4 5">
    <name type="scientific">Thermolongibacillus altinsuensis</name>
    <dbReference type="NCBI Taxonomy" id="575256"/>
    <lineage>
        <taxon>Bacteria</taxon>
        <taxon>Bacillati</taxon>
        <taxon>Bacillota</taxon>
        <taxon>Bacilli</taxon>
        <taxon>Bacillales</taxon>
        <taxon>Anoxybacillaceae</taxon>
        <taxon>Thermolongibacillus</taxon>
    </lineage>
</organism>
<sequence length="330" mass="37633">MKRYFFLASYWRLSPFVRILSTITLFILLFGGVIHIIEPTTYQTWFDGIWWALITTTTIGYGDLVPHTLLGKIAAIALILLGTGFVSTYFVTLSAKTVSRENALFAGELPYTKNNHIILIGWNERVRELLKQISVIHPEKPCVIIDETLKRWEVPKNIHFIKGNPTHDDILRKANIHEAHCVMITANQHKNETEADLSSIVTLLTIKALNPSVYTVIEILTAQQVENAKRAGADEIVQTNKLTSFMLANSIEAPRVVFVLEQLLNQREGNRFSFLKAEEEWIGKSFDEALSLLRSNRILLIGVMREEELWINPSPPLLIERNDQLFVLLD</sequence>
<evidence type="ECO:0000256" key="2">
    <source>
        <dbReference type="SAM" id="Phobius"/>
    </source>
</evidence>
<evidence type="ECO:0000259" key="3">
    <source>
        <dbReference type="PROSITE" id="PS51201"/>
    </source>
</evidence>